<name>A0AAN7WH04_9PEZI</name>
<evidence type="ECO:0000256" key="3">
    <source>
        <dbReference type="ARBA" id="ARBA00022679"/>
    </source>
</evidence>
<keyword evidence="4" id="KW-0479">Metal-binding</keyword>
<evidence type="ECO:0000256" key="10">
    <source>
        <dbReference type="SAM" id="MobiDB-lite"/>
    </source>
</evidence>
<dbReference type="Pfam" id="PF01485">
    <property type="entry name" value="IBR"/>
    <property type="match status" value="1"/>
</dbReference>
<organism evidence="13 14">
    <name type="scientific">Elasticomyces elasticus</name>
    <dbReference type="NCBI Taxonomy" id="574655"/>
    <lineage>
        <taxon>Eukaryota</taxon>
        <taxon>Fungi</taxon>
        <taxon>Dikarya</taxon>
        <taxon>Ascomycota</taxon>
        <taxon>Pezizomycotina</taxon>
        <taxon>Dothideomycetes</taxon>
        <taxon>Dothideomycetidae</taxon>
        <taxon>Mycosphaerellales</taxon>
        <taxon>Teratosphaeriaceae</taxon>
        <taxon>Elasticomyces</taxon>
    </lineage>
</organism>
<dbReference type="EC" id="2.3.2.31" evidence="2"/>
<dbReference type="CDD" id="cd20335">
    <property type="entry name" value="BRcat_RBR"/>
    <property type="match status" value="1"/>
</dbReference>
<dbReference type="InterPro" id="IPR031127">
    <property type="entry name" value="E3_UB_ligase_RBR"/>
</dbReference>
<keyword evidence="7" id="KW-0833">Ubl conjugation pathway</keyword>
<feature type="region of interest" description="Disordered" evidence="10">
    <location>
        <begin position="1"/>
        <end position="38"/>
    </location>
</feature>
<dbReference type="InterPro" id="IPR044066">
    <property type="entry name" value="TRIAD_supradom"/>
</dbReference>
<dbReference type="SUPFAM" id="SSF57850">
    <property type="entry name" value="RING/U-box"/>
    <property type="match status" value="3"/>
</dbReference>
<evidence type="ECO:0000256" key="9">
    <source>
        <dbReference type="PROSITE-ProRule" id="PRU00175"/>
    </source>
</evidence>
<dbReference type="Proteomes" id="UP001310594">
    <property type="component" value="Unassembled WGS sequence"/>
</dbReference>
<dbReference type="SMART" id="SM00647">
    <property type="entry name" value="IBR"/>
    <property type="match status" value="2"/>
</dbReference>
<dbReference type="EMBL" id="JAVRQU010000001">
    <property type="protein sequence ID" value="KAK5707623.1"/>
    <property type="molecule type" value="Genomic_DNA"/>
</dbReference>
<evidence type="ECO:0000256" key="4">
    <source>
        <dbReference type="ARBA" id="ARBA00022723"/>
    </source>
</evidence>
<feature type="compositionally biased region" description="Low complexity" evidence="10">
    <location>
        <begin position="1"/>
        <end position="13"/>
    </location>
</feature>
<dbReference type="PANTHER" id="PTHR11685">
    <property type="entry name" value="RBR FAMILY RING FINGER AND IBR DOMAIN-CONTAINING"/>
    <property type="match status" value="1"/>
</dbReference>
<evidence type="ECO:0000256" key="1">
    <source>
        <dbReference type="ARBA" id="ARBA00001798"/>
    </source>
</evidence>
<proteinExistence type="predicted"/>
<keyword evidence="3" id="KW-0808">Transferase</keyword>
<dbReference type="InterPro" id="IPR001841">
    <property type="entry name" value="Znf_RING"/>
</dbReference>
<keyword evidence="6 9" id="KW-0863">Zinc-finger</keyword>
<dbReference type="InterPro" id="IPR002867">
    <property type="entry name" value="IBR_dom"/>
</dbReference>
<sequence length="359" mass="39183">MAAKKAASATAPASPRPRRSSRLAADTTNNRIAKPKPAAKAKPVKFTCTTCDRSLAGSSFPKYLATDNCKHLINTCKQCSQAWVAAQMESTTHDKVSCPECPEVLNNEGVKILASKEVYAKFDEIERRTIAETVPGWRWCMNTKCRAGQVHEPLLQAGEAGKVAKDESEEIEEANRKEWATAKRALKPRAAKKAKAVIDLTQDSDPAEDIFTCKGCGAKACVPCDRPYHEGQTCAEYQERRKFQTETEDKASEKFINKQCKQCPNAECKKSIEKNGGCDSVYCTQCRTQFCWICTAPYTVINVSGHYKGCMYAKAGAIDPHAMPNPAQAHGGGGVFQNAAQAVPMGGGFMQNIAARLGW</sequence>
<evidence type="ECO:0000313" key="14">
    <source>
        <dbReference type="Proteomes" id="UP001310594"/>
    </source>
</evidence>
<comment type="caution">
    <text evidence="13">The sequence shown here is derived from an EMBL/GenBank/DDBJ whole genome shotgun (WGS) entry which is preliminary data.</text>
</comment>
<dbReference type="GO" id="GO:0008270">
    <property type="term" value="F:zinc ion binding"/>
    <property type="evidence" value="ECO:0007669"/>
    <property type="project" value="UniProtKB-KW"/>
</dbReference>
<protein>
    <recommendedName>
        <fullName evidence="2">RBR-type E3 ubiquitin transferase</fullName>
        <ecNumber evidence="2">2.3.2.31</ecNumber>
    </recommendedName>
</protein>
<evidence type="ECO:0000256" key="2">
    <source>
        <dbReference type="ARBA" id="ARBA00012251"/>
    </source>
</evidence>
<dbReference type="InterPro" id="IPR013083">
    <property type="entry name" value="Znf_RING/FYVE/PHD"/>
</dbReference>
<dbReference type="AlphaFoldDB" id="A0AAN7WH04"/>
<evidence type="ECO:0000256" key="8">
    <source>
        <dbReference type="ARBA" id="ARBA00022833"/>
    </source>
</evidence>
<dbReference type="GO" id="GO:0061630">
    <property type="term" value="F:ubiquitin protein ligase activity"/>
    <property type="evidence" value="ECO:0007669"/>
    <property type="project" value="UniProtKB-EC"/>
</dbReference>
<evidence type="ECO:0000313" key="13">
    <source>
        <dbReference type="EMBL" id="KAK5707623.1"/>
    </source>
</evidence>
<feature type="domain" description="RING-type" evidence="12">
    <location>
        <begin position="44"/>
        <end position="314"/>
    </location>
</feature>
<reference evidence="13" key="1">
    <citation type="submission" date="2023-08" db="EMBL/GenBank/DDBJ databases">
        <title>Black Yeasts Isolated from many extreme environments.</title>
        <authorList>
            <person name="Coleine C."/>
            <person name="Stajich J.E."/>
            <person name="Selbmann L."/>
        </authorList>
    </citation>
    <scope>NUCLEOTIDE SEQUENCE</scope>
    <source>
        <strain evidence="13">CCFEE 5810</strain>
    </source>
</reference>
<dbReference type="Gene3D" id="3.30.40.10">
    <property type="entry name" value="Zinc/RING finger domain, C3HC4 (zinc finger)"/>
    <property type="match status" value="1"/>
</dbReference>
<keyword evidence="5" id="KW-0677">Repeat</keyword>
<dbReference type="PROSITE" id="PS51873">
    <property type="entry name" value="TRIAD"/>
    <property type="match status" value="1"/>
</dbReference>
<dbReference type="GO" id="GO:0016567">
    <property type="term" value="P:protein ubiquitination"/>
    <property type="evidence" value="ECO:0007669"/>
    <property type="project" value="InterPro"/>
</dbReference>
<keyword evidence="8" id="KW-0862">Zinc</keyword>
<evidence type="ECO:0000256" key="5">
    <source>
        <dbReference type="ARBA" id="ARBA00022737"/>
    </source>
</evidence>
<evidence type="ECO:0000259" key="11">
    <source>
        <dbReference type="PROSITE" id="PS50089"/>
    </source>
</evidence>
<feature type="domain" description="RING-type" evidence="11">
    <location>
        <begin position="48"/>
        <end position="101"/>
    </location>
</feature>
<dbReference type="PROSITE" id="PS50089">
    <property type="entry name" value="ZF_RING_2"/>
    <property type="match status" value="1"/>
</dbReference>
<dbReference type="Gene3D" id="1.20.120.1750">
    <property type="match status" value="1"/>
</dbReference>
<evidence type="ECO:0000256" key="6">
    <source>
        <dbReference type="ARBA" id="ARBA00022771"/>
    </source>
</evidence>
<evidence type="ECO:0000256" key="7">
    <source>
        <dbReference type="ARBA" id="ARBA00022786"/>
    </source>
</evidence>
<comment type="catalytic activity">
    <reaction evidence="1">
        <text>[E2 ubiquitin-conjugating enzyme]-S-ubiquitinyl-L-cysteine + [acceptor protein]-L-lysine = [E2 ubiquitin-conjugating enzyme]-L-cysteine + [acceptor protein]-N(6)-ubiquitinyl-L-lysine.</text>
        <dbReference type="EC" id="2.3.2.31"/>
    </reaction>
</comment>
<evidence type="ECO:0000259" key="12">
    <source>
        <dbReference type="PROSITE" id="PS51873"/>
    </source>
</evidence>
<accession>A0AAN7WH04</accession>
<gene>
    <name evidence="13" type="ORF">LTR97_000161</name>
</gene>